<evidence type="ECO:0000256" key="5">
    <source>
        <dbReference type="ARBA" id="ARBA00022490"/>
    </source>
</evidence>
<dbReference type="Gramene" id="EFJ09918">
    <property type="protein sequence ID" value="EFJ09918"/>
    <property type="gene ID" value="SELMODRAFT_427735"/>
</dbReference>
<reference evidence="11 12" key="1">
    <citation type="journal article" date="2011" name="Science">
        <title>The Selaginella genome identifies genetic changes associated with the evolution of vascular plants.</title>
        <authorList>
            <person name="Banks J.A."/>
            <person name="Nishiyama T."/>
            <person name="Hasebe M."/>
            <person name="Bowman J.L."/>
            <person name="Gribskov M."/>
            <person name="dePamphilis C."/>
            <person name="Albert V.A."/>
            <person name="Aono N."/>
            <person name="Aoyama T."/>
            <person name="Ambrose B.A."/>
            <person name="Ashton N.W."/>
            <person name="Axtell M.J."/>
            <person name="Barker E."/>
            <person name="Barker M.S."/>
            <person name="Bennetzen J.L."/>
            <person name="Bonawitz N.D."/>
            <person name="Chapple C."/>
            <person name="Cheng C."/>
            <person name="Correa L.G."/>
            <person name="Dacre M."/>
            <person name="DeBarry J."/>
            <person name="Dreyer I."/>
            <person name="Elias M."/>
            <person name="Engstrom E.M."/>
            <person name="Estelle M."/>
            <person name="Feng L."/>
            <person name="Finet C."/>
            <person name="Floyd S.K."/>
            <person name="Frommer W.B."/>
            <person name="Fujita T."/>
            <person name="Gramzow L."/>
            <person name="Gutensohn M."/>
            <person name="Harholt J."/>
            <person name="Hattori M."/>
            <person name="Heyl A."/>
            <person name="Hirai T."/>
            <person name="Hiwatashi Y."/>
            <person name="Ishikawa M."/>
            <person name="Iwata M."/>
            <person name="Karol K.G."/>
            <person name="Koehler B."/>
            <person name="Kolukisaoglu U."/>
            <person name="Kubo M."/>
            <person name="Kurata T."/>
            <person name="Lalonde S."/>
            <person name="Li K."/>
            <person name="Li Y."/>
            <person name="Litt A."/>
            <person name="Lyons E."/>
            <person name="Manning G."/>
            <person name="Maruyama T."/>
            <person name="Michael T.P."/>
            <person name="Mikami K."/>
            <person name="Miyazaki S."/>
            <person name="Morinaga S."/>
            <person name="Murata T."/>
            <person name="Mueller-Roeber B."/>
            <person name="Nelson D.R."/>
            <person name="Obara M."/>
            <person name="Oguri Y."/>
            <person name="Olmstead R.G."/>
            <person name="Onodera N."/>
            <person name="Petersen B.L."/>
            <person name="Pils B."/>
            <person name="Prigge M."/>
            <person name="Rensing S.A."/>
            <person name="Riano-Pachon D.M."/>
            <person name="Roberts A.W."/>
            <person name="Sato Y."/>
            <person name="Scheller H.V."/>
            <person name="Schulz B."/>
            <person name="Schulz C."/>
            <person name="Shakirov E.V."/>
            <person name="Shibagaki N."/>
            <person name="Shinohara N."/>
            <person name="Shippen D.E."/>
            <person name="Soerensen I."/>
            <person name="Sotooka R."/>
            <person name="Sugimoto N."/>
            <person name="Sugita M."/>
            <person name="Sumikawa N."/>
            <person name="Tanurdzic M."/>
            <person name="Theissen G."/>
            <person name="Ulvskov P."/>
            <person name="Wakazuki S."/>
            <person name="Weng J.K."/>
            <person name="Willats W.W."/>
            <person name="Wipf D."/>
            <person name="Wolf P.G."/>
            <person name="Yang L."/>
            <person name="Zimmer A.D."/>
            <person name="Zhu Q."/>
            <person name="Mitros T."/>
            <person name="Hellsten U."/>
            <person name="Loque D."/>
            <person name="Otillar R."/>
            <person name="Salamov A."/>
            <person name="Schmutz J."/>
            <person name="Shapiro H."/>
            <person name="Lindquist E."/>
            <person name="Lucas S."/>
            <person name="Rokhsar D."/>
            <person name="Grigoriev I.V."/>
        </authorList>
    </citation>
    <scope>NUCLEOTIDE SEQUENCE [LARGE SCALE GENOMIC DNA]</scope>
</reference>
<evidence type="ECO:0000256" key="7">
    <source>
        <dbReference type="ARBA" id="ARBA00023212"/>
    </source>
</evidence>
<dbReference type="HOGENOM" id="CLU_659553_0_0_1"/>
<evidence type="ECO:0000256" key="1">
    <source>
        <dbReference type="ARBA" id="ARBA00004114"/>
    </source>
</evidence>
<dbReference type="eggNOG" id="ENOG502R3RQ">
    <property type="taxonomic scope" value="Eukaryota"/>
</dbReference>
<feature type="region of interest" description="Disordered" evidence="9">
    <location>
        <begin position="208"/>
        <end position="269"/>
    </location>
</feature>
<keyword evidence="7" id="KW-0206">Cytoskeleton</keyword>
<evidence type="ECO:0000256" key="9">
    <source>
        <dbReference type="SAM" id="MobiDB-lite"/>
    </source>
</evidence>
<dbReference type="GO" id="GO:0005814">
    <property type="term" value="C:centriole"/>
    <property type="evidence" value="ECO:0007669"/>
    <property type="project" value="UniProtKB-SubCell"/>
</dbReference>
<evidence type="ECO:0000313" key="11">
    <source>
        <dbReference type="EMBL" id="EFJ09918.1"/>
    </source>
</evidence>
<protein>
    <recommendedName>
        <fullName evidence="4">Centrosomal protein of 44 kDa</fullName>
    </recommendedName>
</protein>
<dbReference type="InParanoid" id="D8T0K0"/>
<accession>D8T0K0</accession>
<comment type="function">
    <text evidence="8">Centriole-enriched microtubule-binding protein involved in centriole biogenesis. In collaboration with CEP295 and POC1B, is required for the centriole-to-centrosome conversion by ensuring the formation of bona fide centriole wall. Functions as a linker component that maintains centrosome cohesion. Associates with CROCC and regulates its stability and localization to the centrosome.</text>
</comment>
<keyword evidence="5" id="KW-0963">Cytoplasm</keyword>
<feature type="domain" description="Centrosomal CEP44" evidence="10">
    <location>
        <begin position="5"/>
        <end position="132"/>
    </location>
</feature>
<evidence type="ECO:0000256" key="3">
    <source>
        <dbReference type="ARBA" id="ARBA00004647"/>
    </source>
</evidence>
<keyword evidence="12" id="KW-1185">Reference proteome</keyword>
<keyword evidence="6" id="KW-0175">Coiled coil</keyword>
<dbReference type="GO" id="GO:0000922">
    <property type="term" value="C:spindle pole"/>
    <property type="evidence" value="ECO:0000318"/>
    <property type="project" value="GO_Central"/>
</dbReference>
<dbReference type="PANTHER" id="PTHR31477:SF1">
    <property type="entry name" value="CENTROSOMAL PROTEIN OF 44 KDA"/>
    <property type="match status" value="1"/>
</dbReference>
<organism evidence="12">
    <name type="scientific">Selaginella moellendorffii</name>
    <name type="common">Spikemoss</name>
    <dbReference type="NCBI Taxonomy" id="88036"/>
    <lineage>
        <taxon>Eukaryota</taxon>
        <taxon>Viridiplantae</taxon>
        <taxon>Streptophyta</taxon>
        <taxon>Embryophyta</taxon>
        <taxon>Tracheophyta</taxon>
        <taxon>Lycopodiopsida</taxon>
        <taxon>Selaginellales</taxon>
        <taxon>Selaginellaceae</taxon>
        <taxon>Selaginella</taxon>
    </lineage>
</organism>
<dbReference type="STRING" id="88036.D8T0K0"/>
<evidence type="ECO:0000259" key="10">
    <source>
        <dbReference type="Pfam" id="PF15007"/>
    </source>
</evidence>
<evidence type="ECO:0000313" key="12">
    <source>
        <dbReference type="Proteomes" id="UP000001514"/>
    </source>
</evidence>
<dbReference type="Proteomes" id="UP000001514">
    <property type="component" value="Unassembled WGS sequence"/>
</dbReference>
<evidence type="ECO:0000256" key="8">
    <source>
        <dbReference type="ARBA" id="ARBA00046235"/>
    </source>
</evidence>
<dbReference type="PANTHER" id="PTHR31477">
    <property type="entry name" value="CENTROSOMAL PROTEIN OF 44 KDA"/>
    <property type="match status" value="1"/>
</dbReference>
<dbReference type="InterPro" id="IPR033603">
    <property type="entry name" value="CEP44"/>
</dbReference>
<evidence type="ECO:0000256" key="4">
    <source>
        <dbReference type="ARBA" id="ARBA00014053"/>
    </source>
</evidence>
<dbReference type="InterPro" id="IPR029157">
    <property type="entry name" value="CEP44_CC"/>
</dbReference>
<evidence type="ECO:0000256" key="2">
    <source>
        <dbReference type="ARBA" id="ARBA00004214"/>
    </source>
</evidence>
<proteinExistence type="predicted"/>
<sequence length="417" mass="47352">MATGDVEGNLERLKAQLRSVSYPHAIDNQGLRMGLPSAVLPLLHHALLGYSRHVFRYLSTNGYELYAKSDLRFIECILKFLRTEFGYRCSLTLAQIFSKGFSERKMIFVHDVVQSESVMSSRHKRISRNEEVNEERKSPSLRIKTTSSPRCKNKLPSISKMCKLAIELSPTPRLTFEQPGIQADHDEMEDRSSPCYIPDNEKQAEADFQVKSPTQIGGIDSSLPRELDRGIRKSPDASLPRTMDTHKSLSSEMTSRKCSISPSTSEDDEAAPVVSKNVAAITSCYDEIKLKIGEIAEKLGSRFSTLEESLSKTTQTLEARFCTLESRIRLLEKSFFPKARQSPEKNIQFCKKHSPRFQFELRSGRKVDEPIRDISNMNLRHHSDVHPSHRANLTTQQLIDSIKARCQKTKELLSGIY</sequence>
<feature type="compositionally biased region" description="Basic and acidic residues" evidence="9">
    <location>
        <begin position="127"/>
        <end position="138"/>
    </location>
</feature>
<evidence type="ECO:0000256" key="6">
    <source>
        <dbReference type="ARBA" id="ARBA00023054"/>
    </source>
</evidence>
<dbReference type="AlphaFoldDB" id="D8T0K0"/>
<dbReference type="KEGG" id="smo:SELMODRAFT_427735"/>
<dbReference type="GO" id="GO:0030496">
    <property type="term" value="C:midbody"/>
    <property type="evidence" value="ECO:0007669"/>
    <property type="project" value="UniProtKB-SubCell"/>
</dbReference>
<dbReference type="Pfam" id="PF15007">
    <property type="entry name" value="CEP44"/>
    <property type="match status" value="1"/>
</dbReference>
<feature type="region of interest" description="Disordered" evidence="9">
    <location>
        <begin position="124"/>
        <end position="151"/>
    </location>
</feature>
<feature type="compositionally biased region" description="Basic and acidic residues" evidence="9">
    <location>
        <begin position="223"/>
        <end position="235"/>
    </location>
</feature>
<feature type="compositionally biased region" description="Polar residues" evidence="9">
    <location>
        <begin position="250"/>
        <end position="264"/>
    </location>
</feature>
<gene>
    <name evidence="11" type="ORF">SELMODRAFT_427735</name>
</gene>
<dbReference type="EMBL" id="GL377658">
    <property type="protein sequence ID" value="EFJ09918.1"/>
    <property type="molecule type" value="Genomic_DNA"/>
</dbReference>
<comment type="subcellular location">
    <subcellularLocation>
        <location evidence="1">Cytoplasm</location>
        <location evidence="1">Cytoskeleton</location>
        <location evidence="1">Microtubule organizing center</location>
        <location evidence="1">Centrosome</location>
        <location evidence="1">Centriole</location>
    </subcellularLocation>
    <subcellularLocation>
        <location evidence="3">Cytoplasm</location>
        <location evidence="3">Cytoskeleton</location>
        <location evidence="3">Spindle pole</location>
    </subcellularLocation>
    <subcellularLocation>
        <location evidence="2">Midbody</location>
    </subcellularLocation>
</comment>
<name>D8T0K0_SELML</name>